<keyword evidence="6 8" id="KW-0067">ATP-binding</keyword>
<accession>A0A380N209</accession>
<dbReference type="Pfam" id="PF11734">
    <property type="entry name" value="TilS_C"/>
    <property type="match status" value="1"/>
</dbReference>
<dbReference type="InterPro" id="IPR012796">
    <property type="entry name" value="Lysidine-tRNA-synth_C"/>
</dbReference>
<dbReference type="SUPFAM" id="SSF56037">
    <property type="entry name" value="PheT/TilS domain"/>
    <property type="match status" value="1"/>
</dbReference>
<sequence>MSGLGEEFFAWQAQYRPREYLLACSGGVDSMVLLHELHDAKARLSAPLRVIYINHGWHEQAAAWGELVQKTAYDYGFSCQIVPLNLAKQGNAEAQAREARYAVFAQTLAERGVLLTAHHQDDQTETFLLNLLRGSGIEGLSAMPARRAFAQGEHWRPLLMSSRADLEHRLALYGLNHVCDDSNADVRYRRNWLRHEVLPLLQSRYPQAMASIAQSAAHVAEARGLQEQWLDGLLSQHQTAFPLAPYRDKSLAQLAIFLRRWLVLQALPLPPRTRLQEFLRQIAAGADYAAIEYAQTLLYYYDDAIYYLPRQAPSAPPPFALTTDWVGIGQLEVQAGQELLRGKDCRWALYPPAQAFRPVGKRHAKPLKEWLRLARIAPPLRRRLPLLWVDGQLAWVGELGAAAAFAELVMLWHRKPNSDTIAR</sequence>
<comment type="domain">
    <text evidence="8">The N-terminal region contains the highly conserved SGGXDS motif, predicted to be a P-loop motif involved in ATP binding.</text>
</comment>
<dbReference type="Pfam" id="PF01171">
    <property type="entry name" value="ATP_bind_3"/>
    <property type="match status" value="1"/>
</dbReference>
<proteinExistence type="inferred from homology"/>
<evidence type="ECO:0000256" key="5">
    <source>
        <dbReference type="ARBA" id="ARBA00022741"/>
    </source>
</evidence>
<dbReference type="SUPFAM" id="SSF82829">
    <property type="entry name" value="MesJ substrate recognition domain-like"/>
    <property type="match status" value="1"/>
</dbReference>
<dbReference type="SMART" id="SM00977">
    <property type="entry name" value="TilS_C"/>
    <property type="match status" value="1"/>
</dbReference>
<dbReference type="Gene3D" id="1.20.59.20">
    <property type="match status" value="1"/>
</dbReference>
<reference evidence="10 11" key="1">
    <citation type="submission" date="2018-06" db="EMBL/GenBank/DDBJ databases">
        <authorList>
            <consortium name="Pathogen Informatics"/>
            <person name="Doyle S."/>
        </authorList>
    </citation>
    <scope>NUCLEOTIDE SEQUENCE [LARGE SCALE GENOMIC DNA]</scope>
    <source>
        <strain evidence="10 11">NCTC10717</strain>
    </source>
</reference>
<keyword evidence="4 8" id="KW-0819">tRNA processing</keyword>
<dbReference type="GO" id="GO:0006400">
    <property type="term" value="P:tRNA modification"/>
    <property type="evidence" value="ECO:0007669"/>
    <property type="project" value="UniProtKB-UniRule"/>
</dbReference>
<dbReference type="GO" id="GO:0005524">
    <property type="term" value="F:ATP binding"/>
    <property type="evidence" value="ECO:0007669"/>
    <property type="project" value="UniProtKB-UniRule"/>
</dbReference>
<dbReference type="InterPro" id="IPR014729">
    <property type="entry name" value="Rossmann-like_a/b/a_fold"/>
</dbReference>
<dbReference type="PANTHER" id="PTHR43033:SF1">
    <property type="entry name" value="TRNA(ILE)-LYSIDINE SYNTHASE-RELATED"/>
    <property type="match status" value="1"/>
</dbReference>
<feature type="binding site" evidence="8">
    <location>
        <begin position="25"/>
        <end position="30"/>
    </location>
    <ligand>
        <name>ATP</name>
        <dbReference type="ChEBI" id="CHEBI:30616"/>
    </ligand>
</feature>
<dbReference type="GO" id="GO:0032267">
    <property type="term" value="F:tRNA(Ile)-lysidine synthase activity"/>
    <property type="evidence" value="ECO:0007669"/>
    <property type="project" value="UniProtKB-EC"/>
</dbReference>
<evidence type="ECO:0000256" key="3">
    <source>
        <dbReference type="ARBA" id="ARBA00022598"/>
    </source>
</evidence>
<keyword evidence="3 8" id="KW-0436">Ligase</keyword>
<comment type="function">
    <text evidence="8">Ligates lysine onto the cytidine present at position 34 of the AUA codon-specific tRNA(Ile) that contains the anticodon CAU, in an ATP-dependent manner. Cytidine is converted to lysidine, thus changing the amino acid specificity of the tRNA from methionine to isoleucine.</text>
</comment>
<dbReference type="InterPro" id="IPR012094">
    <property type="entry name" value="tRNA_Ile_lys_synt"/>
</dbReference>
<dbReference type="Gene3D" id="3.40.50.620">
    <property type="entry name" value="HUPs"/>
    <property type="match status" value="1"/>
</dbReference>
<evidence type="ECO:0000256" key="8">
    <source>
        <dbReference type="HAMAP-Rule" id="MF_01161"/>
    </source>
</evidence>
<keyword evidence="5 8" id="KW-0547">Nucleotide-binding</keyword>
<evidence type="ECO:0000256" key="6">
    <source>
        <dbReference type="ARBA" id="ARBA00022840"/>
    </source>
</evidence>
<dbReference type="OrthoDB" id="9807403at2"/>
<comment type="similarity">
    <text evidence="8">Belongs to the tRNA(Ile)-lysidine synthase family.</text>
</comment>
<dbReference type="RefSeq" id="WP_115219362.1">
    <property type="nucleotide sequence ID" value="NZ_UHIA01000004.1"/>
</dbReference>
<comment type="subcellular location">
    <subcellularLocation>
        <location evidence="1 8">Cytoplasm</location>
    </subcellularLocation>
</comment>
<gene>
    <name evidence="8 10" type="primary">tilS</name>
    <name evidence="10" type="ORF">NCTC10717_02313</name>
</gene>
<evidence type="ECO:0000313" key="10">
    <source>
        <dbReference type="EMBL" id="SUO98558.1"/>
    </source>
</evidence>
<evidence type="ECO:0000313" key="11">
    <source>
        <dbReference type="Proteomes" id="UP000254575"/>
    </source>
</evidence>
<feature type="domain" description="Lysidine-tRNA(Ile) synthetase C-terminal" evidence="9">
    <location>
        <begin position="345"/>
        <end position="412"/>
    </location>
</feature>
<name>A0A380N209_9GAMM</name>
<evidence type="ECO:0000256" key="4">
    <source>
        <dbReference type="ARBA" id="ARBA00022694"/>
    </source>
</evidence>
<dbReference type="HAMAP" id="MF_01161">
    <property type="entry name" value="tRNA_Ile_lys_synt"/>
    <property type="match status" value="1"/>
</dbReference>
<dbReference type="SUPFAM" id="SSF52402">
    <property type="entry name" value="Adenine nucleotide alpha hydrolases-like"/>
    <property type="match status" value="1"/>
</dbReference>
<dbReference type="InterPro" id="IPR012795">
    <property type="entry name" value="tRNA_Ile_lys_synt_N"/>
</dbReference>
<keyword evidence="2 8" id="KW-0963">Cytoplasm</keyword>
<protein>
    <recommendedName>
        <fullName evidence="8">tRNA(Ile)-lysidine synthase</fullName>
        <ecNumber evidence="8">6.3.4.19</ecNumber>
    </recommendedName>
    <alternativeName>
        <fullName evidence="8">tRNA(Ile)-2-lysyl-cytidine synthase</fullName>
    </alternativeName>
    <alternativeName>
        <fullName evidence="8">tRNA(Ile)-lysidine synthetase</fullName>
    </alternativeName>
</protein>
<dbReference type="EMBL" id="UHIA01000004">
    <property type="protein sequence ID" value="SUO98558.1"/>
    <property type="molecule type" value="Genomic_DNA"/>
</dbReference>
<evidence type="ECO:0000256" key="1">
    <source>
        <dbReference type="ARBA" id="ARBA00004496"/>
    </source>
</evidence>
<keyword evidence="11" id="KW-1185">Reference proteome</keyword>
<dbReference type="PANTHER" id="PTHR43033">
    <property type="entry name" value="TRNA(ILE)-LYSIDINE SYNTHASE-RELATED"/>
    <property type="match status" value="1"/>
</dbReference>
<dbReference type="EC" id="6.3.4.19" evidence="8"/>
<dbReference type="InterPro" id="IPR011063">
    <property type="entry name" value="TilS/TtcA_N"/>
</dbReference>
<evidence type="ECO:0000256" key="2">
    <source>
        <dbReference type="ARBA" id="ARBA00022490"/>
    </source>
</evidence>
<dbReference type="GO" id="GO:0005737">
    <property type="term" value="C:cytoplasm"/>
    <property type="evidence" value="ECO:0007669"/>
    <property type="project" value="UniProtKB-SubCell"/>
</dbReference>
<dbReference type="NCBIfam" id="TIGR02432">
    <property type="entry name" value="lysidine_TilS_N"/>
    <property type="match status" value="1"/>
</dbReference>
<dbReference type="AlphaFoldDB" id="A0A380N209"/>
<comment type="catalytic activity">
    <reaction evidence="7 8">
        <text>cytidine(34) in tRNA(Ile2) + L-lysine + ATP = lysidine(34) in tRNA(Ile2) + AMP + diphosphate + H(+)</text>
        <dbReference type="Rhea" id="RHEA:43744"/>
        <dbReference type="Rhea" id="RHEA-COMP:10625"/>
        <dbReference type="Rhea" id="RHEA-COMP:10670"/>
        <dbReference type="ChEBI" id="CHEBI:15378"/>
        <dbReference type="ChEBI" id="CHEBI:30616"/>
        <dbReference type="ChEBI" id="CHEBI:32551"/>
        <dbReference type="ChEBI" id="CHEBI:33019"/>
        <dbReference type="ChEBI" id="CHEBI:82748"/>
        <dbReference type="ChEBI" id="CHEBI:83665"/>
        <dbReference type="ChEBI" id="CHEBI:456215"/>
        <dbReference type="EC" id="6.3.4.19"/>
    </reaction>
</comment>
<organism evidence="10 11">
    <name type="scientific">Suttonella indologenes</name>
    <dbReference type="NCBI Taxonomy" id="13276"/>
    <lineage>
        <taxon>Bacteria</taxon>
        <taxon>Pseudomonadati</taxon>
        <taxon>Pseudomonadota</taxon>
        <taxon>Gammaproteobacteria</taxon>
        <taxon>Cardiobacteriales</taxon>
        <taxon>Cardiobacteriaceae</taxon>
        <taxon>Suttonella</taxon>
    </lineage>
</organism>
<dbReference type="Proteomes" id="UP000254575">
    <property type="component" value="Unassembled WGS sequence"/>
</dbReference>
<evidence type="ECO:0000256" key="7">
    <source>
        <dbReference type="ARBA" id="ARBA00048539"/>
    </source>
</evidence>
<evidence type="ECO:0000259" key="9">
    <source>
        <dbReference type="SMART" id="SM00977"/>
    </source>
</evidence>
<dbReference type="CDD" id="cd01992">
    <property type="entry name" value="TilS_N"/>
    <property type="match status" value="1"/>
</dbReference>